<dbReference type="RefSeq" id="WP_113617371.1">
    <property type="nucleotide sequence ID" value="NZ_QFFJ01000002.1"/>
</dbReference>
<dbReference type="PANTHER" id="PTHR31793">
    <property type="entry name" value="4-HYDROXYBENZOYL-COA THIOESTERASE FAMILY MEMBER"/>
    <property type="match status" value="1"/>
</dbReference>
<dbReference type="PANTHER" id="PTHR31793:SF27">
    <property type="entry name" value="NOVEL THIOESTERASE SUPERFAMILY DOMAIN AND SAPOSIN A-TYPE DOMAIN CONTAINING PROTEIN (0610012H03RIK)"/>
    <property type="match status" value="1"/>
</dbReference>
<comment type="similarity">
    <text evidence="1">Belongs to the 4-hydroxybenzoyl-CoA thioesterase family.</text>
</comment>
<dbReference type="AlphaFoldDB" id="A0A365XQJ1"/>
<evidence type="ECO:0000256" key="2">
    <source>
        <dbReference type="ARBA" id="ARBA00022801"/>
    </source>
</evidence>
<comment type="caution">
    <text evidence="3">The sequence shown here is derived from an EMBL/GenBank/DDBJ whole genome shotgun (WGS) entry which is preliminary data.</text>
</comment>
<dbReference type="SUPFAM" id="SSF54637">
    <property type="entry name" value="Thioesterase/thiol ester dehydrase-isomerase"/>
    <property type="match status" value="1"/>
</dbReference>
<dbReference type="InterPro" id="IPR050563">
    <property type="entry name" value="4-hydroxybenzoyl-CoA_TE"/>
</dbReference>
<dbReference type="CDD" id="cd00586">
    <property type="entry name" value="4HBT"/>
    <property type="match status" value="1"/>
</dbReference>
<dbReference type="InterPro" id="IPR029069">
    <property type="entry name" value="HotDog_dom_sf"/>
</dbReference>
<dbReference type="Gene3D" id="3.10.129.10">
    <property type="entry name" value="Hotdog Thioesterase"/>
    <property type="match status" value="1"/>
</dbReference>
<dbReference type="PIRSF" id="PIRSF003230">
    <property type="entry name" value="YbgC"/>
    <property type="match status" value="1"/>
</dbReference>
<evidence type="ECO:0000313" key="4">
    <source>
        <dbReference type="Proteomes" id="UP000253410"/>
    </source>
</evidence>
<dbReference type="Pfam" id="PF13279">
    <property type="entry name" value="4HBT_2"/>
    <property type="match status" value="1"/>
</dbReference>
<dbReference type="OrthoDB" id="9800856at2"/>
<dbReference type="EMBL" id="QFFJ01000002">
    <property type="protein sequence ID" value="RBL88626.1"/>
    <property type="molecule type" value="Genomic_DNA"/>
</dbReference>
<evidence type="ECO:0000256" key="1">
    <source>
        <dbReference type="ARBA" id="ARBA00005953"/>
    </source>
</evidence>
<sequence>MKKFLNEMNQITECTEFPVKFNEVDSLGIVWHGHYVRYFEDGREAFGEKYALRYLDVFEAGYTAPVVNIQLDYKRPLRYGDRVKVATTFVDDLAAKIRFNYVLSNPATGEVIATGSSVQVFLDKKTALLQLTTPAFFSEWKKQHLHNHL</sequence>
<reference evidence="3 4" key="1">
    <citation type="submission" date="2018-05" db="EMBL/GenBank/DDBJ databases">
        <title>Chitinophaga sp. K3CV102501T nov., isolated from isolated from a monsoon evergreen broad-leaved forest soil.</title>
        <authorList>
            <person name="Lv Y."/>
        </authorList>
    </citation>
    <scope>NUCLEOTIDE SEQUENCE [LARGE SCALE GENOMIC DNA]</scope>
    <source>
        <strain evidence="3 4">GDMCC 1.1325</strain>
    </source>
</reference>
<name>A0A365XQJ1_9BACT</name>
<evidence type="ECO:0000313" key="3">
    <source>
        <dbReference type="EMBL" id="RBL88626.1"/>
    </source>
</evidence>
<dbReference type="InterPro" id="IPR006684">
    <property type="entry name" value="YbgC/YbaW"/>
</dbReference>
<proteinExistence type="inferred from homology"/>
<keyword evidence="2" id="KW-0378">Hydrolase</keyword>
<organism evidence="3 4">
    <name type="scientific">Chitinophaga flava</name>
    <dbReference type="NCBI Taxonomy" id="2259036"/>
    <lineage>
        <taxon>Bacteria</taxon>
        <taxon>Pseudomonadati</taxon>
        <taxon>Bacteroidota</taxon>
        <taxon>Chitinophagia</taxon>
        <taxon>Chitinophagales</taxon>
        <taxon>Chitinophagaceae</taxon>
        <taxon>Chitinophaga</taxon>
    </lineage>
</organism>
<dbReference type="GO" id="GO:0047617">
    <property type="term" value="F:fatty acyl-CoA hydrolase activity"/>
    <property type="evidence" value="ECO:0007669"/>
    <property type="project" value="TreeGrafter"/>
</dbReference>
<gene>
    <name evidence="3" type="ORF">DF182_18825</name>
</gene>
<protein>
    <submittedName>
        <fullName evidence="3">4-hydroxybenzoyl-CoA thioesterase</fullName>
    </submittedName>
</protein>
<accession>A0A365XQJ1</accession>
<keyword evidence="4" id="KW-1185">Reference proteome</keyword>
<dbReference type="Proteomes" id="UP000253410">
    <property type="component" value="Unassembled WGS sequence"/>
</dbReference>